<dbReference type="PANTHER" id="PTHR46696">
    <property type="entry name" value="P450, PUTATIVE (EUROFUNG)-RELATED"/>
    <property type="match status" value="1"/>
</dbReference>
<dbReference type="AlphaFoldDB" id="A0A4Q7KHT1"/>
<dbReference type="PROSITE" id="PS00086">
    <property type="entry name" value="CYTOCHROME_P450"/>
    <property type="match status" value="1"/>
</dbReference>
<evidence type="ECO:0000256" key="2">
    <source>
        <dbReference type="ARBA" id="ARBA00022617"/>
    </source>
</evidence>
<sequence length="404" mass="44267">MPHEGEPFRLPADEFRDHPYSLYVPLREDEPVREVITPTGLHAWLVTRYDDVRALLSDPRLTKDAEHGRRVLGVHGPDTPEAAQISTPMAAHMLNTEPPDHTRLRRLVNKAFAARDIERLRPRVAEITAELLDAIEPDDEVDLVAALAFPLPIKVISELLGIPGEDAAKIHSWSEDLVTGSTDKVASAGPRLGMYLYEVIERKRVEPADDLLTALIKAEEDGDRLNELELISMAALLLVAGYETTIGLIGNGVLALLHHPEQLAALRADPSLLPGAVEELLRYDGPTNVTLRFTTEPVTVGAHEIPADSVVLVAHASANRDGERFAEPDRLDVTRTPAGHLTFGHGIHYCVGAPLARLEGEIAIGALLERFPKITLAADLTTLRYRPGTIVRALETLPVRLGRV</sequence>
<dbReference type="FunFam" id="1.10.630.10:FF:000018">
    <property type="entry name" value="Cytochrome P450 monooxygenase"/>
    <property type="match status" value="1"/>
</dbReference>
<dbReference type="InterPro" id="IPR017972">
    <property type="entry name" value="Cyt_P450_CS"/>
</dbReference>
<accession>A0A4Q7KHT1</accession>
<evidence type="ECO:0000256" key="4">
    <source>
        <dbReference type="ARBA" id="ARBA00023002"/>
    </source>
</evidence>
<name>A0A4Q7KHT1_9PSEU</name>
<comment type="caution">
    <text evidence="8">The sequence shown here is derived from an EMBL/GenBank/DDBJ whole genome shotgun (WGS) entry which is preliminary data.</text>
</comment>
<reference evidence="8 9" key="1">
    <citation type="submission" date="2019-02" db="EMBL/GenBank/DDBJ databases">
        <title>Genomic Encyclopedia of Type Strains, Phase IV (KMG-IV): sequencing the most valuable type-strain genomes for metagenomic binning, comparative biology and taxonomic classification.</title>
        <authorList>
            <person name="Goeker M."/>
        </authorList>
    </citation>
    <scope>NUCLEOTIDE SEQUENCE [LARGE SCALE GENOMIC DNA]</scope>
    <source>
        <strain evidence="8 9">DSM 101727</strain>
    </source>
</reference>
<dbReference type="Pfam" id="PF00067">
    <property type="entry name" value="p450"/>
    <property type="match status" value="1"/>
</dbReference>
<comment type="similarity">
    <text evidence="1 7">Belongs to the cytochrome P450 family.</text>
</comment>
<dbReference type="InterPro" id="IPR001128">
    <property type="entry name" value="Cyt_P450"/>
</dbReference>
<dbReference type="OrthoDB" id="5500002at2"/>
<keyword evidence="4 7" id="KW-0560">Oxidoreductase</keyword>
<evidence type="ECO:0000256" key="5">
    <source>
        <dbReference type="ARBA" id="ARBA00023004"/>
    </source>
</evidence>
<dbReference type="InterPro" id="IPR036396">
    <property type="entry name" value="Cyt_P450_sf"/>
</dbReference>
<dbReference type="GO" id="GO:0020037">
    <property type="term" value="F:heme binding"/>
    <property type="evidence" value="ECO:0007669"/>
    <property type="project" value="InterPro"/>
</dbReference>
<keyword evidence="3 7" id="KW-0479">Metal-binding</keyword>
<dbReference type="InterPro" id="IPR002397">
    <property type="entry name" value="Cyt_P450_B"/>
</dbReference>
<organism evidence="8 9">
    <name type="scientific">Herbihabitans rhizosphaerae</name>
    <dbReference type="NCBI Taxonomy" id="1872711"/>
    <lineage>
        <taxon>Bacteria</taxon>
        <taxon>Bacillati</taxon>
        <taxon>Actinomycetota</taxon>
        <taxon>Actinomycetes</taxon>
        <taxon>Pseudonocardiales</taxon>
        <taxon>Pseudonocardiaceae</taxon>
        <taxon>Herbihabitans</taxon>
    </lineage>
</organism>
<protein>
    <submittedName>
        <fullName evidence="8">Cytochrome P450</fullName>
    </submittedName>
</protein>
<evidence type="ECO:0000256" key="1">
    <source>
        <dbReference type="ARBA" id="ARBA00010617"/>
    </source>
</evidence>
<dbReference type="CDD" id="cd11029">
    <property type="entry name" value="CYP107-like"/>
    <property type="match status" value="1"/>
</dbReference>
<dbReference type="PANTHER" id="PTHR46696:SF1">
    <property type="entry name" value="CYTOCHROME P450 YJIB-RELATED"/>
    <property type="match status" value="1"/>
</dbReference>
<evidence type="ECO:0000313" key="8">
    <source>
        <dbReference type="EMBL" id="RZS34852.1"/>
    </source>
</evidence>
<keyword evidence="9" id="KW-1185">Reference proteome</keyword>
<evidence type="ECO:0000313" key="9">
    <source>
        <dbReference type="Proteomes" id="UP000294257"/>
    </source>
</evidence>
<dbReference type="GO" id="GO:0016705">
    <property type="term" value="F:oxidoreductase activity, acting on paired donors, with incorporation or reduction of molecular oxygen"/>
    <property type="evidence" value="ECO:0007669"/>
    <property type="project" value="InterPro"/>
</dbReference>
<dbReference type="RefSeq" id="WP_130346289.1">
    <property type="nucleotide sequence ID" value="NZ_SGWQ01000008.1"/>
</dbReference>
<dbReference type="Gene3D" id="1.10.630.10">
    <property type="entry name" value="Cytochrome P450"/>
    <property type="match status" value="1"/>
</dbReference>
<proteinExistence type="inferred from homology"/>
<dbReference type="SUPFAM" id="SSF48264">
    <property type="entry name" value="Cytochrome P450"/>
    <property type="match status" value="1"/>
</dbReference>
<keyword evidence="5 7" id="KW-0408">Iron</keyword>
<keyword evidence="6 7" id="KW-0503">Monooxygenase</keyword>
<keyword evidence="2 7" id="KW-0349">Heme</keyword>
<gene>
    <name evidence="8" type="ORF">EV193_108202</name>
</gene>
<dbReference type="GO" id="GO:0004497">
    <property type="term" value="F:monooxygenase activity"/>
    <property type="evidence" value="ECO:0007669"/>
    <property type="project" value="UniProtKB-KW"/>
</dbReference>
<evidence type="ECO:0000256" key="3">
    <source>
        <dbReference type="ARBA" id="ARBA00022723"/>
    </source>
</evidence>
<dbReference type="EMBL" id="SGWQ01000008">
    <property type="protein sequence ID" value="RZS34852.1"/>
    <property type="molecule type" value="Genomic_DNA"/>
</dbReference>
<dbReference type="Proteomes" id="UP000294257">
    <property type="component" value="Unassembled WGS sequence"/>
</dbReference>
<evidence type="ECO:0000256" key="7">
    <source>
        <dbReference type="RuleBase" id="RU000461"/>
    </source>
</evidence>
<dbReference type="GO" id="GO:0005506">
    <property type="term" value="F:iron ion binding"/>
    <property type="evidence" value="ECO:0007669"/>
    <property type="project" value="InterPro"/>
</dbReference>
<dbReference type="PRINTS" id="PR00359">
    <property type="entry name" value="BP450"/>
</dbReference>
<evidence type="ECO:0000256" key="6">
    <source>
        <dbReference type="ARBA" id="ARBA00023033"/>
    </source>
</evidence>